<reference evidence="1 2" key="1">
    <citation type="submission" date="2019-05" db="EMBL/GenBank/DDBJ databases">
        <authorList>
            <consortium name="Science for Life Laboratories"/>
        </authorList>
    </citation>
    <scope>NUCLEOTIDE SEQUENCE [LARGE SCALE GENOMIC DNA]</scope>
    <source>
        <strain evidence="1">Soil9</strain>
    </source>
</reference>
<sequence>MAKTKATQPKIPAARTEWDDFLDGARGVSDSAKLAKALTMLRGEKFQLYADVQPEFVCGVVRSQSSGSRVYACRLANDGKYSCCTQNLIQCVVSRGSPCKHLLVLVVGLVKAGHLAPATALEWLRGARKKGLTADGYKPDKDVVTATFLKYKGMEAGEIDWRPTDTIPEDFYSA</sequence>
<dbReference type="Proteomes" id="UP000464178">
    <property type="component" value="Chromosome"/>
</dbReference>
<keyword evidence="2" id="KW-1185">Reference proteome</keyword>
<evidence type="ECO:0000313" key="2">
    <source>
        <dbReference type="Proteomes" id="UP000464178"/>
    </source>
</evidence>
<proteinExistence type="predicted"/>
<evidence type="ECO:0000313" key="1">
    <source>
        <dbReference type="EMBL" id="VTR97769.1"/>
    </source>
</evidence>
<dbReference type="RefSeq" id="WP_082842045.1">
    <property type="nucleotide sequence ID" value="NZ_LR593886.1"/>
</dbReference>
<dbReference type="AlphaFoldDB" id="A0A6P2D9B4"/>
<accession>A0A6P2D9B4</accession>
<name>A0A6P2D9B4_9BACT</name>
<protein>
    <submittedName>
        <fullName evidence="1">Uncharacterized protein</fullName>
    </submittedName>
</protein>
<dbReference type="KEGG" id="gms:SOIL9_05510"/>
<dbReference type="EMBL" id="LR593886">
    <property type="protein sequence ID" value="VTR97769.1"/>
    <property type="molecule type" value="Genomic_DNA"/>
</dbReference>
<organism evidence="1 2">
    <name type="scientific">Gemmata massiliana</name>
    <dbReference type="NCBI Taxonomy" id="1210884"/>
    <lineage>
        <taxon>Bacteria</taxon>
        <taxon>Pseudomonadati</taxon>
        <taxon>Planctomycetota</taxon>
        <taxon>Planctomycetia</taxon>
        <taxon>Gemmatales</taxon>
        <taxon>Gemmataceae</taxon>
        <taxon>Gemmata</taxon>
    </lineage>
</organism>
<gene>
    <name evidence="1" type="ORF">SOIL9_05510</name>
</gene>